<feature type="region of interest" description="Disordered" evidence="2">
    <location>
        <begin position="512"/>
        <end position="637"/>
    </location>
</feature>
<feature type="coiled-coil region" evidence="1">
    <location>
        <begin position="311"/>
        <end position="448"/>
    </location>
</feature>
<proteinExistence type="predicted"/>
<dbReference type="Proteomes" id="UP001209878">
    <property type="component" value="Unassembled WGS sequence"/>
</dbReference>
<evidence type="ECO:0000256" key="2">
    <source>
        <dbReference type="SAM" id="MobiDB-lite"/>
    </source>
</evidence>
<comment type="caution">
    <text evidence="3">The sequence shown here is derived from an EMBL/GenBank/DDBJ whole genome shotgun (WGS) entry which is preliminary data.</text>
</comment>
<feature type="compositionally biased region" description="Basic residues" evidence="2">
    <location>
        <begin position="525"/>
        <end position="537"/>
    </location>
</feature>
<evidence type="ECO:0000256" key="1">
    <source>
        <dbReference type="SAM" id="Coils"/>
    </source>
</evidence>
<feature type="compositionally biased region" description="Polar residues" evidence="2">
    <location>
        <begin position="604"/>
        <end position="618"/>
    </location>
</feature>
<protein>
    <submittedName>
        <fullName evidence="3">Uncharacterized protein</fullName>
    </submittedName>
</protein>
<feature type="compositionally biased region" description="Polar residues" evidence="2">
    <location>
        <begin position="584"/>
        <end position="596"/>
    </location>
</feature>
<dbReference type="EMBL" id="JAODUO010000371">
    <property type="protein sequence ID" value="KAK2181998.1"/>
    <property type="molecule type" value="Genomic_DNA"/>
</dbReference>
<dbReference type="AlphaFoldDB" id="A0AAD9L265"/>
<reference evidence="3" key="1">
    <citation type="journal article" date="2023" name="Mol. Biol. Evol.">
        <title>Third-Generation Sequencing Reveals the Adaptive Role of the Epigenome in Three Deep-Sea Polychaetes.</title>
        <authorList>
            <person name="Perez M."/>
            <person name="Aroh O."/>
            <person name="Sun Y."/>
            <person name="Lan Y."/>
            <person name="Juniper S.K."/>
            <person name="Young C.R."/>
            <person name="Angers B."/>
            <person name="Qian P.Y."/>
        </authorList>
    </citation>
    <scope>NUCLEOTIDE SEQUENCE</scope>
    <source>
        <strain evidence="3">R07B-5</strain>
    </source>
</reference>
<feature type="region of interest" description="Disordered" evidence="2">
    <location>
        <begin position="61"/>
        <end position="96"/>
    </location>
</feature>
<name>A0AAD9L265_RIDPI</name>
<evidence type="ECO:0000313" key="4">
    <source>
        <dbReference type="Proteomes" id="UP001209878"/>
    </source>
</evidence>
<feature type="compositionally biased region" description="Basic and acidic residues" evidence="2">
    <location>
        <begin position="538"/>
        <end position="564"/>
    </location>
</feature>
<evidence type="ECO:0000313" key="3">
    <source>
        <dbReference type="EMBL" id="KAK2181998.1"/>
    </source>
</evidence>
<keyword evidence="4" id="KW-1185">Reference proteome</keyword>
<organism evidence="3 4">
    <name type="scientific">Ridgeia piscesae</name>
    <name type="common">Tubeworm</name>
    <dbReference type="NCBI Taxonomy" id="27915"/>
    <lineage>
        <taxon>Eukaryota</taxon>
        <taxon>Metazoa</taxon>
        <taxon>Spiralia</taxon>
        <taxon>Lophotrochozoa</taxon>
        <taxon>Annelida</taxon>
        <taxon>Polychaeta</taxon>
        <taxon>Sedentaria</taxon>
        <taxon>Canalipalpata</taxon>
        <taxon>Sabellida</taxon>
        <taxon>Siboglinidae</taxon>
        <taxon>Ridgeia</taxon>
    </lineage>
</organism>
<feature type="compositionally biased region" description="Basic and acidic residues" evidence="2">
    <location>
        <begin position="84"/>
        <end position="96"/>
    </location>
</feature>
<sequence>MSHLLKPQTERSYVVWTDGKPTTVLHNEKPQGAPLMCPAPHPFQYTVPISKYHTLAHVAVKKSQRRPSGEGNDDSGVKPTSPGRLEKEYSTLKTKEQEEQVELRRLRTENRLLRQRIENMEKETSTLADRLIHDQVRYARQEEEVFSLKRDLSCTRHTNEKATQKLNEARAEYEELKETSSKAPSPEHMANTQKLVRDLQEELAAVKVREAEAQCTIHELHARVRELENAKNELQREPSEELRNLQEELVACKLREAEANLSMKELRQKVTDVERHWEKYQQRYGPDATSKPSKNAAQHLAEEVMGVRVREAEAVGELKETKQRVMELETQNHIYDRQVKRLDADKIKLQEKLDEADAHSTQLNNHIQDLDRQINKFESKMKEDSMMTRITNAEYAQSVAEMRQRIAELEIENQELVTAGQLSNTGDHQELTSRIADLQEEVMQLKMARRIQGLSQVAVSHLSFDTGSDYDTDDIEATVASSLIKLTDSMGPEDAGILLGNAVRPHLNELDSSEGEVFSGQEGRVKRRVHKKKRRSGSSKDDFDKTPTQDSINKDFHTVFKDIDDLGNVPGSDSGASSGPRENGATTGSDTANSIAGSGDGGHMTNSLDDTLTESGVSVNRGGSEVIGHSSTASAGL</sequence>
<accession>A0AAD9L265</accession>
<gene>
    <name evidence="3" type="ORF">NP493_372g04006</name>
</gene>
<keyword evidence="1" id="KW-0175">Coiled coil</keyword>